<dbReference type="GO" id="GO:0008270">
    <property type="term" value="F:zinc ion binding"/>
    <property type="evidence" value="ECO:0007669"/>
    <property type="project" value="UniProtKB-UniRule"/>
</dbReference>
<dbReference type="Proteomes" id="UP000076078">
    <property type="component" value="Unassembled WGS sequence"/>
</dbReference>
<evidence type="ECO:0000313" key="9">
    <source>
        <dbReference type="EMBL" id="KYR00410.1"/>
    </source>
</evidence>
<dbReference type="GO" id="GO:0061630">
    <property type="term" value="F:ubiquitin protein ligase activity"/>
    <property type="evidence" value="ECO:0007669"/>
    <property type="project" value="UniProtKB-UniRule"/>
</dbReference>
<dbReference type="UniPathway" id="UPA00143"/>
<comment type="similarity">
    <text evidence="5">Belongs to the E3 ubiquitin-protein ligase UBR1-like family.</text>
</comment>
<keyword evidence="3 5" id="KW-0862">Zinc</keyword>
<dbReference type="EC" id="2.3.2.27" evidence="5"/>
<dbReference type="GO" id="GO:0071596">
    <property type="term" value="P:ubiquitin-dependent protein catabolic process via the N-end rule pathway"/>
    <property type="evidence" value="ECO:0007669"/>
    <property type="project" value="UniProtKB-UniRule"/>
</dbReference>
<dbReference type="GO" id="GO:0016567">
    <property type="term" value="P:protein ubiquitination"/>
    <property type="evidence" value="ECO:0007669"/>
    <property type="project" value="UniProtKB-UniRule"/>
</dbReference>
<dbReference type="EMBL" id="LODT01000015">
    <property type="protein sequence ID" value="KYR00410.1"/>
    <property type="molecule type" value="Genomic_DNA"/>
</dbReference>
<dbReference type="InterPro" id="IPR013083">
    <property type="entry name" value="Znf_RING/FYVE/PHD"/>
</dbReference>
<dbReference type="CDD" id="cd19670">
    <property type="entry name" value="UBR-box_UBR1_2_3"/>
    <property type="match status" value="1"/>
</dbReference>
<proteinExistence type="inferred from homology"/>
<dbReference type="PANTHER" id="PTHR21497">
    <property type="entry name" value="UBIQUITIN LIGASE E3 ALPHA-RELATED"/>
    <property type="match status" value="1"/>
</dbReference>
<keyword evidence="5" id="KW-0808">Transferase</keyword>
<evidence type="ECO:0000256" key="5">
    <source>
        <dbReference type="RuleBase" id="RU366018"/>
    </source>
</evidence>
<keyword evidence="10" id="KW-1185">Reference proteome</keyword>
<dbReference type="PANTHER" id="PTHR21497:SF30">
    <property type="entry name" value="E3 UBIQUITIN-PROTEIN LIGASE"/>
    <property type="match status" value="1"/>
</dbReference>
<dbReference type="OrthoDB" id="15304at2759"/>
<evidence type="ECO:0000313" key="10">
    <source>
        <dbReference type="Proteomes" id="UP000076078"/>
    </source>
</evidence>
<dbReference type="InterPro" id="IPR039164">
    <property type="entry name" value="UBR1-like"/>
</dbReference>
<feature type="compositionally biased region" description="Low complexity" evidence="7">
    <location>
        <begin position="870"/>
        <end position="890"/>
    </location>
</feature>
<keyword evidence="1 5" id="KW-0479">Metal-binding</keyword>
<feature type="domain" description="UBR-type" evidence="8">
    <location>
        <begin position="70"/>
        <end position="141"/>
    </location>
</feature>
<dbReference type="GO" id="GO:0000151">
    <property type="term" value="C:ubiquitin ligase complex"/>
    <property type="evidence" value="ECO:0007669"/>
    <property type="project" value="TreeGrafter"/>
</dbReference>
<dbReference type="Gene3D" id="2.10.110.30">
    <property type="match status" value="1"/>
</dbReference>
<feature type="coiled-coil region" evidence="6">
    <location>
        <begin position="1042"/>
        <end position="1069"/>
    </location>
</feature>
<dbReference type="InterPro" id="IPR003126">
    <property type="entry name" value="Znf_UBR"/>
</dbReference>
<gene>
    <name evidence="9" type="ORF">DLAC_03163</name>
</gene>
<organism evidence="9 10">
    <name type="scientific">Tieghemostelium lacteum</name>
    <name type="common">Slime mold</name>
    <name type="synonym">Dictyostelium lacteum</name>
    <dbReference type="NCBI Taxonomy" id="361077"/>
    <lineage>
        <taxon>Eukaryota</taxon>
        <taxon>Amoebozoa</taxon>
        <taxon>Evosea</taxon>
        <taxon>Eumycetozoa</taxon>
        <taxon>Dictyostelia</taxon>
        <taxon>Dictyosteliales</taxon>
        <taxon>Raperosteliaceae</taxon>
        <taxon>Tieghemostelium</taxon>
    </lineage>
</organism>
<evidence type="ECO:0000256" key="7">
    <source>
        <dbReference type="SAM" id="MobiDB-lite"/>
    </source>
</evidence>
<dbReference type="Gene3D" id="3.30.40.10">
    <property type="entry name" value="Zinc/RING finger domain, C3HC4 (zinc finger)"/>
    <property type="match status" value="1"/>
</dbReference>
<accession>A0A152A2H9</accession>
<evidence type="ECO:0000259" key="8">
    <source>
        <dbReference type="PROSITE" id="PS51157"/>
    </source>
</evidence>
<dbReference type="InParanoid" id="A0A152A2H9"/>
<feature type="zinc finger region" description="UBR-type" evidence="4">
    <location>
        <begin position="70"/>
        <end position="141"/>
    </location>
</feature>
<comment type="catalytic activity">
    <reaction evidence="5">
        <text>S-ubiquitinyl-[E2 ubiquitin-conjugating enzyme]-L-cysteine + [acceptor protein]-L-lysine = [E2 ubiquitin-conjugating enzyme]-L-cysteine + N(6)-ubiquitinyl-[acceptor protein]-L-lysine.</text>
        <dbReference type="EC" id="2.3.2.27"/>
    </reaction>
</comment>
<comment type="caution">
    <text evidence="9">The sequence shown here is derived from an EMBL/GenBank/DDBJ whole genome shotgun (WGS) entry which is preliminary data.</text>
</comment>
<protein>
    <recommendedName>
        <fullName evidence="5">E3 ubiquitin-protein ligase</fullName>
        <ecNumber evidence="5">2.3.2.27</ecNumber>
    </recommendedName>
</protein>
<keyword evidence="5" id="KW-0833">Ubl conjugation pathway</keyword>
<feature type="compositionally biased region" description="Low complexity" evidence="7">
    <location>
        <begin position="920"/>
        <end position="939"/>
    </location>
</feature>
<keyword evidence="6" id="KW-0175">Coiled coil</keyword>
<keyword evidence="2 5" id="KW-0863">Zinc-finger</keyword>
<feature type="region of interest" description="Disordered" evidence="7">
    <location>
        <begin position="853"/>
        <end position="900"/>
    </location>
</feature>
<reference evidence="9 10" key="1">
    <citation type="submission" date="2015-12" db="EMBL/GenBank/DDBJ databases">
        <title>Dictyostelia acquired genes for synthesis and detection of signals that induce cell-type specialization by lateral gene transfer from prokaryotes.</title>
        <authorList>
            <person name="Gloeckner G."/>
            <person name="Schaap P."/>
        </authorList>
    </citation>
    <scope>NUCLEOTIDE SEQUENCE [LARGE SCALE GENOMIC DNA]</scope>
    <source>
        <strain evidence="9 10">TK</strain>
    </source>
</reference>
<dbReference type="GO" id="GO:0005737">
    <property type="term" value="C:cytoplasm"/>
    <property type="evidence" value="ECO:0007669"/>
    <property type="project" value="TreeGrafter"/>
</dbReference>
<evidence type="ECO:0000256" key="1">
    <source>
        <dbReference type="ARBA" id="ARBA00022723"/>
    </source>
</evidence>
<feature type="region of interest" description="Disordered" evidence="7">
    <location>
        <begin position="914"/>
        <end position="939"/>
    </location>
</feature>
<evidence type="ECO:0000256" key="4">
    <source>
        <dbReference type="PROSITE-ProRule" id="PRU00508"/>
    </source>
</evidence>
<evidence type="ECO:0000256" key="3">
    <source>
        <dbReference type="ARBA" id="ARBA00022833"/>
    </source>
</evidence>
<dbReference type="PROSITE" id="PS51157">
    <property type="entry name" value="ZF_UBR"/>
    <property type="match status" value="1"/>
</dbReference>
<comment type="function">
    <text evidence="5">Ubiquitin ligase protein which is a component of the N-end rule pathway. Recognizes and binds to proteins bearing specific N-terminal residues that are destabilizing according to the N-end rule, leading to their ubiquitination and subsequent degradation.</text>
</comment>
<name>A0A152A2H9_TIELA</name>
<dbReference type="Pfam" id="PF02207">
    <property type="entry name" value="zf-UBR"/>
    <property type="match status" value="1"/>
</dbReference>
<evidence type="ECO:0000256" key="6">
    <source>
        <dbReference type="SAM" id="Coils"/>
    </source>
</evidence>
<sequence>MGNTISYLGSNISNDQLNTFEIKEIPKFENIVTELNSKTLSNADLYKLFQKCCFISVTDFQSEYPSVEMTKCFQSNVGWYFRCIDCSNHTASCFCSKCFLSNPIHFNENHKFSFFESKTAVCDCGFDTYIKSKGFCKTHKHCNDEIRIEKYLELPSFLKLDLHLFFRYVLLYLMMSTKDALDFGLMKTKLEDNKNLKTILSWLSDITFQSTTLVHVLSEELVSYSLDDYDISKPFDSILNPRDQAYKDPSPELDPYYHKMVGYISRLRKRGSVLSYLFLSHHSTGFVNEFTQLLRILIENHEHFKCAYFSELIMHFYDIYLPRDKFSSSFLTFSSGYMVTLTPDILTLAMSDSKYNLLEVILSSHKLFMPMLEPFYKVTGYKKETFLQSNFDVFTNLTKNCQVVEFLFSQPHILKELFELALAIHLVQSPEFVNPSCSTTKFLVVLEREMIKSLKNIMEHIYSDKLSKPKDYYINTLIDLTIEYLGKLKFPALSLEKIPGFLLSSRDTFEKSKHLDLYIHCPLIRMLSVLMIDNHSNIDTITKKLSKELLIHISMNIIHFRVTYSTYDPDDKNLAPALDFYITDNTLTLDMFWLRFAIISLGPNAFLYMYFDTLSGLKFNNNTTSFYEVFAFFCAFIQVDSKLEPTKDDLIYHLAQCILTGKFEVEKFMDINRLYFGKDEEIAKALMECVENFNVKKLLPSLSNLYDPNYRFFSYKYSNSFRGLSKTGYQKFLGKDEKYSIPPPIHTKPLVGHLLPLCQLFNSGDCIILGLIYYVLAHYCYIDAHFENGLGEMFPDQFFEICKRLFKPDAVINEVLYLFTIITKLYQNSIYSNLSNNEKLLIQNEIQQFINNNNDKVNQPNSSNNDDKVNQPNNNNNNNNDKVNQPNSSNNDDKVNQPPNNNIFLKNLFKRFNSNDKEIPPNNNNNDDKVNPPNQNNNDDVDIVNQPNNSIFIKNLFKRFNIIVNSKNNMKLDLSIIDILLNIYQKLTVNNKILKSLLEFIFDTIIDFNNNFKDYLTNHKVEYWKSPDTSISISPSPSKSIIDNYNNNNNNNNNNIQKVKEEQVVIEEEKVVRKRRRKKVVVEYEECCSICFKKMEIPMKFGYIENSTLPQKLLNQYLDSLDGEIPSRFLNFLDEFQSKEATTGVLQYVPDRYDLPQLYALFIFNRSTSTYITTCGHSAHEDCIKFPTGGSLSTGFFCPICLKDSNLLIPTSGTHSMTDPKNHYELYYQTLCSYDFYSFLKNQEKSLVLERYLWKFVLNNIETLEIKSRKLNYLVNYQQSESDKSGTGNSYYYAIEQDQFNKELNDLLILYRSIMECGIVCHNQLPIYDPLVYLTDTFTAATYSHYLTKANPVEYLNKLERIEIFKILLFQHYKEMDGKDISFTSIKLFIEKIQQILKMDRDCQNSQLYRTLSSMVFPMLRKMLIFNYIYQNKDIKPSLSFNLNIDQFNDYSEISNKLKFNLIEFILDLDWIPLANDFLGLSSTPKGNQIYGIYPPSSPIEFVPHFSNSFGNSTPKTMVEYIEQTIKKSKPCRHCKSLPKYMCIICGLRLCGVNTCQNVVNMHWSKCQSLPLSILMPLSTPFIEILREQFRAIVLAPYNPKFQLYIDPKNQQFNDQTYYFPTQLNSTLQLEPKTLIHVYKLWINSSYFK</sequence>
<comment type="pathway">
    <text evidence="5">Protein modification; protein ubiquitination.</text>
</comment>
<evidence type="ECO:0000256" key="2">
    <source>
        <dbReference type="ARBA" id="ARBA00022771"/>
    </source>
</evidence>